<organism evidence="1 3">
    <name type="scientific">Butyricimonas paravirosa</name>
    <dbReference type="NCBI Taxonomy" id="1472417"/>
    <lineage>
        <taxon>Bacteria</taxon>
        <taxon>Pseudomonadati</taxon>
        <taxon>Bacteroidota</taxon>
        <taxon>Bacteroidia</taxon>
        <taxon>Bacteroidales</taxon>
        <taxon>Odoribacteraceae</taxon>
        <taxon>Butyricimonas</taxon>
    </lineage>
</organism>
<dbReference type="Proteomes" id="UP001302374">
    <property type="component" value="Chromosome"/>
</dbReference>
<sequence>MKCKSGLRVGLNQVNDENSKLSYLMLGQKATGENSRINAGSGYSCFYIPVNKKSGPSKSIRSMA</sequence>
<evidence type="ECO:0000313" key="3">
    <source>
        <dbReference type="Proteomes" id="UP000576368"/>
    </source>
</evidence>
<evidence type="ECO:0000313" key="1">
    <source>
        <dbReference type="EMBL" id="NJC18148.1"/>
    </source>
</evidence>
<evidence type="ECO:0000313" key="2">
    <source>
        <dbReference type="EMBL" id="WOF12517.1"/>
    </source>
</evidence>
<reference evidence="2 4" key="1">
    <citation type="submission" date="2019-09" db="EMBL/GenBank/DDBJ databases">
        <title>Butyricimonas paravirosa DSM 105722 (=214-4 = JCM 18677 = CCUG 65563).</title>
        <authorList>
            <person name="Le Roy T."/>
            <person name="Cani P.D."/>
        </authorList>
    </citation>
    <scope>NUCLEOTIDE SEQUENCE [LARGE SCALE GENOMIC DNA]</scope>
    <source>
        <strain evidence="2 4">DSM 105722</strain>
    </source>
</reference>
<dbReference type="AlphaFoldDB" id="A0A7X6BK00"/>
<evidence type="ECO:0000313" key="4">
    <source>
        <dbReference type="Proteomes" id="UP001302374"/>
    </source>
</evidence>
<keyword evidence="4" id="KW-1185">Reference proteome</keyword>
<dbReference type="EMBL" id="JAATLI010000006">
    <property type="protein sequence ID" value="NJC18148.1"/>
    <property type="molecule type" value="Genomic_DNA"/>
</dbReference>
<dbReference type="Proteomes" id="UP000576368">
    <property type="component" value="Unassembled WGS sequence"/>
</dbReference>
<name>A0A7X6BK00_9BACT</name>
<accession>A0A7X6BK00</accession>
<dbReference type="RefSeq" id="WP_147344455.1">
    <property type="nucleotide sequence ID" value="NZ_BMPA01000005.1"/>
</dbReference>
<proteinExistence type="predicted"/>
<reference evidence="1 3" key="2">
    <citation type="submission" date="2020-03" db="EMBL/GenBank/DDBJ databases">
        <title>Genomic Encyclopedia of Type Strains, Phase IV (KMG-IV): sequencing the most valuable type-strain genomes for metagenomic binning, comparative biology and taxonomic classification.</title>
        <authorList>
            <person name="Goeker M."/>
        </authorList>
    </citation>
    <scope>NUCLEOTIDE SEQUENCE [LARGE SCALE GENOMIC DNA]</scope>
    <source>
        <strain evidence="1 3">DSM 105722</strain>
    </source>
</reference>
<protein>
    <submittedName>
        <fullName evidence="1">Uncharacterized protein</fullName>
    </submittedName>
</protein>
<dbReference type="GeneID" id="86891563"/>
<gene>
    <name evidence="2" type="ORF">F1644_09685</name>
    <name evidence="1" type="ORF">GGR15_001767</name>
</gene>
<dbReference type="EMBL" id="CP043839">
    <property type="protein sequence ID" value="WOF12517.1"/>
    <property type="molecule type" value="Genomic_DNA"/>
</dbReference>